<organism evidence="1 2">
    <name type="scientific">Hyella patelloides LEGE 07179</name>
    <dbReference type="NCBI Taxonomy" id="945734"/>
    <lineage>
        <taxon>Bacteria</taxon>
        <taxon>Bacillati</taxon>
        <taxon>Cyanobacteriota</taxon>
        <taxon>Cyanophyceae</taxon>
        <taxon>Pleurocapsales</taxon>
        <taxon>Hyellaceae</taxon>
        <taxon>Hyella</taxon>
    </lineage>
</organism>
<name>A0A563W1U7_9CYAN</name>
<gene>
    <name evidence="1" type="ORF">H1P_6340013</name>
</gene>
<dbReference type="OrthoDB" id="424853at2"/>
<protein>
    <submittedName>
        <fullName evidence="1">Uncharacterized protein</fullName>
    </submittedName>
</protein>
<evidence type="ECO:0000313" key="1">
    <source>
        <dbReference type="EMBL" id="VEP17684.1"/>
    </source>
</evidence>
<keyword evidence="2" id="KW-1185">Reference proteome</keyword>
<dbReference type="EMBL" id="CAACVJ010000595">
    <property type="protein sequence ID" value="VEP17684.1"/>
    <property type="molecule type" value="Genomic_DNA"/>
</dbReference>
<dbReference type="Proteomes" id="UP000320055">
    <property type="component" value="Unassembled WGS sequence"/>
</dbReference>
<dbReference type="RefSeq" id="WP_144876087.1">
    <property type="nucleotide sequence ID" value="NZ_LR214367.1"/>
</dbReference>
<proteinExistence type="predicted"/>
<sequence>MMTQTTSKITQLPTNCDNCTQFHDYQDNRGRGWCSLFNSVSFKHHSFTQDCRLNIPDEEELLHSEYDTRSLVKLIDTQKDHSEWSTFIVVGKKYNPNRYRNTKTFLHQTDWYYRLAGIEQPQISQVWVAEDEICHYSQSHIINPIGEF</sequence>
<reference evidence="1 2" key="1">
    <citation type="submission" date="2019-01" db="EMBL/GenBank/DDBJ databases">
        <authorList>
            <person name="Brito A."/>
        </authorList>
    </citation>
    <scope>NUCLEOTIDE SEQUENCE [LARGE SCALE GENOMIC DNA]</scope>
    <source>
        <strain evidence="1">1</strain>
    </source>
</reference>
<evidence type="ECO:0000313" key="2">
    <source>
        <dbReference type="Proteomes" id="UP000320055"/>
    </source>
</evidence>
<dbReference type="AlphaFoldDB" id="A0A563W1U7"/>
<accession>A0A563W1U7</accession>